<organism evidence="1 2">
    <name type="scientific">Melastoma candidum</name>
    <dbReference type="NCBI Taxonomy" id="119954"/>
    <lineage>
        <taxon>Eukaryota</taxon>
        <taxon>Viridiplantae</taxon>
        <taxon>Streptophyta</taxon>
        <taxon>Embryophyta</taxon>
        <taxon>Tracheophyta</taxon>
        <taxon>Spermatophyta</taxon>
        <taxon>Magnoliopsida</taxon>
        <taxon>eudicotyledons</taxon>
        <taxon>Gunneridae</taxon>
        <taxon>Pentapetalae</taxon>
        <taxon>rosids</taxon>
        <taxon>malvids</taxon>
        <taxon>Myrtales</taxon>
        <taxon>Melastomataceae</taxon>
        <taxon>Melastomatoideae</taxon>
        <taxon>Melastomateae</taxon>
        <taxon>Melastoma</taxon>
    </lineage>
</organism>
<proteinExistence type="predicted"/>
<reference evidence="2" key="1">
    <citation type="journal article" date="2023" name="Front. Plant Sci.">
        <title>Chromosomal-level genome assembly of Melastoma candidum provides insights into trichome evolution.</title>
        <authorList>
            <person name="Zhong Y."/>
            <person name="Wu W."/>
            <person name="Sun C."/>
            <person name="Zou P."/>
            <person name="Liu Y."/>
            <person name="Dai S."/>
            <person name="Zhou R."/>
        </authorList>
    </citation>
    <scope>NUCLEOTIDE SEQUENCE [LARGE SCALE GENOMIC DNA]</scope>
</reference>
<sequence length="703" mass="78546">MWAFPFRLRPTYASKFLPKPGYSCVVLSTHALRINLDTREEETLLNFEVPVRSFTKLDGVKSEHALCVVSGNSNKNAIITRLVNRYAFLGDISSARITFNQIQKKDAYLWNSMLAAYVRRGSYNEALECYRQFLLSSDVQPDFYTFPPLLKACRSLSDGKRLHCMVLKLGYEVDVFVSASLVHLYSRNGLLDIARDIFDCMPLRDMGSWNAMLSGYCQNENAYEALDILYSIKSEGLKMDSVTICSVLPMVAQLNDVLSGLMIHVHIIKHGLEFDLFVNNALINMYAKLGHLADGQYIFDCMVTKDVVSWNSMIAACEQNNDPITACWLFRRMLSVGEKPDLLTMVSLASAVAQVNDSQSALVLHCYCTRRNWLSDGIVIGNAVMDMYAKLGNLNDAKKVFDCLPAKDVISWNTLITGYTQNGLASEALEAYWLMEKCEYVSPNHGTWVNVLPACAALGALKEGMRFHGLVTKNGLFADVFVGTCVVDMYGKCGRLDYAMSLFYKISRISTVPWNAMISCHGIHGHANQCVELFEEMLDAGVQPDYITFVSLLSACSHAGLLDKGKLYFQMMKEKCGLKPGLKHYGCMVDLLGRAGHLEEAYQFIKDMPIHPDASIWGAVLGACRVHGNAELGAFASERLFEVDSDNVGYYVLLSNIYASAGKWELIGDVPTVDYSEMKHQPGYIINQGFKNTCNCGIFLKRE</sequence>
<gene>
    <name evidence="1" type="ORF">MLD38_006817</name>
</gene>
<evidence type="ECO:0000313" key="2">
    <source>
        <dbReference type="Proteomes" id="UP001057402"/>
    </source>
</evidence>
<protein>
    <submittedName>
        <fullName evidence="1">Uncharacterized protein</fullName>
    </submittedName>
</protein>
<keyword evidence="2" id="KW-1185">Reference proteome</keyword>
<comment type="caution">
    <text evidence="1">The sequence shown here is derived from an EMBL/GenBank/DDBJ whole genome shotgun (WGS) entry which is preliminary data.</text>
</comment>
<evidence type="ECO:0000313" key="1">
    <source>
        <dbReference type="EMBL" id="KAI4380650.1"/>
    </source>
</evidence>
<name>A0ACB9RP36_9MYRT</name>
<dbReference type="EMBL" id="CM042882">
    <property type="protein sequence ID" value="KAI4380650.1"/>
    <property type="molecule type" value="Genomic_DNA"/>
</dbReference>
<dbReference type="Proteomes" id="UP001057402">
    <property type="component" value="Chromosome 3"/>
</dbReference>
<accession>A0ACB9RP36</accession>